<dbReference type="InterPro" id="IPR001279">
    <property type="entry name" value="Metallo-B-lactamas"/>
</dbReference>
<feature type="domain" description="Metallo-beta-lactamase" evidence="4">
    <location>
        <begin position="20"/>
        <end position="226"/>
    </location>
</feature>
<keyword evidence="5" id="KW-0378">Hydrolase</keyword>
<dbReference type="GO" id="GO:0016787">
    <property type="term" value="F:hydrolase activity"/>
    <property type="evidence" value="ECO:0007669"/>
    <property type="project" value="UniProtKB-KW"/>
</dbReference>
<evidence type="ECO:0000259" key="4">
    <source>
        <dbReference type="SMART" id="SM00849"/>
    </source>
</evidence>
<evidence type="ECO:0000256" key="3">
    <source>
        <dbReference type="ARBA" id="ARBA00048505"/>
    </source>
</evidence>
<gene>
    <name evidence="5" type="ORF">MU1_00480</name>
</gene>
<comment type="catalytic activity">
    <reaction evidence="1">
        <text>3',5'-cyclic CMP + H2O = CMP + H(+)</text>
        <dbReference type="Rhea" id="RHEA:72675"/>
        <dbReference type="ChEBI" id="CHEBI:15377"/>
        <dbReference type="ChEBI" id="CHEBI:15378"/>
        <dbReference type="ChEBI" id="CHEBI:58003"/>
        <dbReference type="ChEBI" id="CHEBI:60377"/>
    </reaction>
    <physiologicalReaction direction="left-to-right" evidence="1">
        <dbReference type="Rhea" id="RHEA:72676"/>
    </physiologicalReaction>
</comment>
<dbReference type="EMBL" id="BSSQ01000001">
    <property type="protein sequence ID" value="GLX65704.1"/>
    <property type="molecule type" value="Genomic_DNA"/>
</dbReference>
<dbReference type="InterPro" id="IPR050855">
    <property type="entry name" value="NDM-1-like"/>
</dbReference>
<evidence type="ECO:0000256" key="1">
    <source>
        <dbReference type="ARBA" id="ARBA00034221"/>
    </source>
</evidence>
<dbReference type="PANTHER" id="PTHR42951">
    <property type="entry name" value="METALLO-BETA-LACTAMASE DOMAIN-CONTAINING"/>
    <property type="match status" value="1"/>
</dbReference>
<dbReference type="CDD" id="cd07721">
    <property type="entry name" value="yflN-like_MBL-fold"/>
    <property type="match status" value="1"/>
</dbReference>
<dbReference type="SUPFAM" id="SSF56281">
    <property type="entry name" value="Metallo-hydrolase/oxidoreductase"/>
    <property type="match status" value="1"/>
</dbReference>
<name>A0ABQ6G418_9BACL</name>
<proteinExistence type="predicted"/>
<comment type="function">
    <text evidence="2">Counteracts the endogenous Pycsar antiviral defense system. Phosphodiesterase that enables metal-dependent hydrolysis of host cyclic nucleotide Pycsar defense signals such as cCMP and cUMP.</text>
</comment>
<evidence type="ECO:0000313" key="5">
    <source>
        <dbReference type="EMBL" id="GLX65704.1"/>
    </source>
</evidence>
<keyword evidence="6" id="KW-1185">Reference proteome</keyword>
<dbReference type="SMART" id="SM00849">
    <property type="entry name" value="Lactamase_B"/>
    <property type="match status" value="1"/>
</dbReference>
<dbReference type="Pfam" id="PF00753">
    <property type="entry name" value="Lactamase_B"/>
    <property type="match status" value="1"/>
</dbReference>
<evidence type="ECO:0000256" key="2">
    <source>
        <dbReference type="ARBA" id="ARBA00034301"/>
    </source>
</evidence>
<dbReference type="PANTHER" id="PTHR42951:SF15">
    <property type="entry name" value="METALLO-BETA-LACTAMASE SUPERFAMILY PROTEIN"/>
    <property type="match status" value="1"/>
</dbReference>
<dbReference type="Proteomes" id="UP001157114">
    <property type="component" value="Unassembled WGS sequence"/>
</dbReference>
<comment type="caution">
    <text evidence="5">The sequence shown here is derived from an EMBL/GenBank/DDBJ whole genome shotgun (WGS) entry which is preliminary data.</text>
</comment>
<organism evidence="5 6">
    <name type="scientific">Paenibacillus glycanilyticus</name>
    <dbReference type="NCBI Taxonomy" id="126569"/>
    <lineage>
        <taxon>Bacteria</taxon>
        <taxon>Bacillati</taxon>
        <taxon>Bacillota</taxon>
        <taxon>Bacilli</taxon>
        <taxon>Bacillales</taxon>
        <taxon>Paenibacillaceae</taxon>
        <taxon>Paenibacillus</taxon>
    </lineage>
</organism>
<reference evidence="5 6" key="1">
    <citation type="submission" date="2023-03" db="EMBL/GenBank/DDBJ databases">
        <title>Draft genome sequence of the bacteria which degrade cell wall of Tricholomamatutake.</title>
        <authorList>
            <person name="Konishi Y."/>
            <person name="Fukuta Y."/>
            <person name="Shirasaka N."/>
        </authorList>
    </citation>
    <scope>NUCLEOTIDE SEQUENCE [LARGE SCALE GENOMIC DNA]</scope>
    <source>
        <strain evidence="6">mu1</strain>
    </source>
</reference>
<comment type="catalytic activity">
    <reaction evidence="3">
        <text>3',5'-cyclic UMP + H2O = UMP + H(+)</text>
        <dbReference type="Rhea" id="RHEA:70575"/>
        <dbReference type="ChEBI" id="CHEBI:15377"/>
        <dbReference type="ChEBI" id="CHEBI:15378"/>
        <dbReference type="ChEBI" id="CHEBI:57865"/>
        <dbReference type="ChEBI" id="CHEBI:184387"/>
    </reaction>
    <physiologicalReaction direction="left-to-right" evidence="3">
        <dbReference type="Rhea" id="RHEA:70576"/>
    </physiologicalReaction>
</comment>
<dbReference type="Gene3D" id="3.60.15.10">
    <property type="entry name" value="Ribonuclease Z/Hydroxyacylglutathione hydrolase-like"/>
    <property type="match status" value="1"/>
</dbReference>
<evidence type="ECO:0000313" key="6">
    <source>
        <dbReference type="Proteomes" id="UP001157114"/>
    </source>
</evidence>
<dbReference type="RefSeq" id="WP_284236373.1">
    <property type="nucleotide sequence ID" value="NZ_BSSQ01000001.1"/>
</dbReference>
<sequence length="243" mass="26596">MQAQLAVLSISAPVMGRIDTVHPVWIGNDQHQLLLDTGYPAQLPQLQAEIERAGGSLANLTHILMTHQDIDHIGNLPELTSNAGIKVLAHPLEKPYIQGDKRLIRFTDEAIASIDRMPDSVPESFRSGLKRMMLNPPKATVHHELIGGDDLPYCGGITVIDTPGHTPGHISFYHKPSRTFIAGDALTVRDGELYGADPTTTLDPNTAQASISKLLDFDIQTVVCYHGGIYNKRVMERLAELAQ</sequence>
<protein>
    <submittedName>
        <fullName evidence="5">Hydrolase</fullName>
    </submittedName>
</protein>
<accession>A0ABQ6G418</accession>
<dbReference type="InterPro" id="IPR036866">
    <property type="entry name" value="RibonucZ/Hydroxyglut_hydro"/>
</dbReference>